<name>A0A151XZJ4_9GAMM</name>
<reference evidence="2 3" key="1">
    <citation type="submission" date="2016-03" db="EMBL/GenBank/DDBJ databases">
        <title>Acinetobacter genomospecies 28 strain ANC 4149.</title>
        <authorList>
            <person name="Radolfova-Krizova L."/>
            <person name="Nemec A."/>
        </authorList>
    </citation>
    <scope>NUCLEOTIDE SEQUENCE [LARGE SCALE GENOMIC DNA]</scope>
    <source>
        <strain evidence="2 3">ANC 4149</strain>
    </source>
</reference>
<dbReference type="InterPro" id="IPR002711">
    <property type="entry name" value="HNH"/>
</dbReference>
<organism evidence="2 3">
    <name type="scientific">Acinetobacter pragensis</name>
    <dbReference type="NCBI Taxonomy" id="1806892"/>
    <lineage>
        <taxon>Bacteria</taxon>
        <taxon>Pseudomonadati</taxon>
        <taxon>Pseudomonadota</taxon>
        <taxon>Gammaproteobacteria</taxon>
        <taxon>Moraxellales</taxon>
        <taxon>Moraxellaceae</taxon>
        <taxon>Acinetobacter</taxon>
    </lineage>
</organism>
<dbReference type="RefSeq" id="WP_067670492.1">
    <property type="nucleotide sequence ID" value="NZ_CBCSIK010000002.1"/>
</dbReference>
<dbReference type="STRING" id="1806892.AZH43_15815"/>
<dbReference type="GO" id="GO:0003676">
    <property type="term" value="F:nucleic acid binding"/>
    <property type="evidence" value="ECO:0007669"/>
    <property type="project" value="InterPro"/>
</dbReference>
<comment type="caution">
    <text evidence="2">The sequence shown here is derived from an EMBL/GenBank/DDBJ whole genome shotgun (WGS) entry which is preliminary data.</text>
</comment>
<evidence type="ECO:0000259" key="1">
    <source>
        <dbReference type="SMART" id="SM00507"/>
    </source>
</evidence>
<dbReference type="CDD" id="cd00085">
    <property type="entry name" value="HNHc"/>
    <property type="match status" value="1"/>
</dbReference>
<dbReference type="OrthoDB" id="9816185at2"/>
<gene>
    <name evidence="2" type="ORF">AZH43_15815</name>
</gene>
<evidence type="ECO:0000313" key="3">
    <source>
        <dbReference type="Proteomes" id="UP000076276"/>
    </source>
</evidence>
<dbReference type="GO" id="GO:0004519">
    <property type="term" value="F:endonuclease activity"/>
    <property type="evidence" value="ECO:0007669"/>
    <property type="project" value="InterPro"/>
</dbReference>
<proteinExistence type="predicted"/>
<protein>
    <recommendedName>
        <fullName evidence="1">HNH nuclease domain-containing protein</fullName>
    </recommendedName>
</protein>
<dbReference type="EMBL" id="LUAW01000031">
    <property type="protein sequence ID" value="KYQ71241.1"/>
    <property type="molecule type" value="Genomic_DNA"/>
</dbReference>
<sequence>MEIFLIPTELKPFVDSYDNINYQLWNDEENNNVKNFRSLVRNHYLLDQKLTCFYCKQYIFSTNGLHWQVEHILPKSLFPQFLFDPKNLIVICPDCNREKGDQNPHVNGDRACSQSKYPRTSGRFKIIHPLYDTYGDHIERVPANHCDYPDHYFLKAHTPKGKATVKMCDLNRFYQEFAGYQDMKGKQVASLDEFIEENGINLLTREQKMGLVQKIMESM</sequence>
<keyword evidence="3" id="KW-1185">Reference proteome</keyword>
<dbReference type="Gene3D" id="1.10.30.50">
    <property type="match status" value="1"/>
</dbReference>
<dbReference type="GO" id="GO:0008270">
    <property type="term" value="F:zinc ion binding"/>
    <property type="evidence" value="ECO:0007669"/>
    <property type="project" value="InterPro"/>
</dbReference>
<dbReference type="AlphaFoldDB" id="A0A151XZJ4"/>
<dbReference type="Proteomes" id="UP000076276">
    <property type="component" value="Unassembled WGS sequence"/>
</dbReference>
<evidence type="ECO:0000313" key="2">
    <source>
        <dbReference type="EMBL" id="KYQ71241.1"/>
    </source>
</evidence>
<dbReference type="Pfam" id="PF01844">
    <property type="entry name" value="HNH"/>
    <property type="match status" value="1"/>
</dbReference>
<feature type="domain" description="HNH nuclease" evidence="1">
    <location>
        <begin position="39"/>
        <end position="97"/>
    </location>
</feature>
<dbReference type="InterPro" id="IPR003615">
    <property type="entry name" value="HNH_nuc"/>
</dbReference>
<accession>A0A151XZJ4</accession>
<dbReference type="SMART" id="SM00507">
    <property type="entry name" value="HNHc"/>
    <property type="match status" value="1"/>
</dbReference>